<reference evidence="2 3" key="1">
    <citation type="journal article" date="2017" name="ISME J.">
        <title>Energy and carbon metabolisms in a deep terrestrial subsurface fluid microbial community.</title>
        <authorList>
            <person name="Momper L."/>
            <person name="Jungbluth S.P."/>
            <person name="Lee M.D."/>
            <person name="Amend J.P."/>
        </authorList>
    </citation>
    <scope>NUCLEOTIDE SEQUENCE [LARGE SCALE GENOMIC DNA]</scope>
    <source>
        <strain evidence="2">SURF_29</strain>
    </source>
</reference>
<evidence type="ECO:0008006" key="4">
    <source>
        <dbReference type="Google" id="ProtNLM"/>
    </source>
</evidence>
<evidence type="ECO:0000313" key="2">
    <source>
        <dbReference type="EMBL" id="RJO61879.1"/>
    </source>
</evidence>
<organism evidence="2 3">
    <name type="scientific">candidate division WS5 bacterium</name>
    <dbReference type="NCBI Taxonomy" id="2093353"/>
    <lineage>
        <taxon>Bacteria</taxon>
        <taxon>candidate division WS5</taxon>
    </lineage>
</organism>
<dbReference type="Proteomes" id="UP000285655">
    <property type="component" value="Unassembled WGS sequence"/>
</dbReference>
<sequence length="205" mass="22575">MGVLLQMGDKIFQKYIVRNQSGLTLIEVTIAMVIIIVMIVVVAEVYVNGMVQSKSDFVKVRLQSEGKAAIDGITKNVKSASSVEGTYSSYTSGQTVMILMTPAIDSSENFIYDGGTLVYDRIVYYVDGENLHKAVFSTDTDSRLYPQNGSDNIILRNIKSFSFTYTPAVPNTDFVEIDTELEDAVSGNKIVNISLESKGRLRNAN</sequence>
<feature type="transmembrane region" description="Helical" evidence="1">
    <location>
        <begin position="21"/>
        <end position="47"/>
    </location>
</feature>
<protein>
    <recommendedName>
        <fullName evidence="4">Prepilin-type N-terminal cleavage/methylation domain-containing protein</fullName>
    </recommendedName>
</protein>
<dbReference type="Pfam" id="PF07963">
    <property type="entry name" value="N_methyl"/>
    <property type="match status" value="1"/>
</dbReference>
<accession>A0A419DFH5</accession>
<evidence type="ECO:0000313" key="3">
    <source>
        <dbReference type="Proteomes" id="UP000285655"/>
    </source>
</evidence>
<dbReference type="InterPro" id="IPR012902">
    <property type="entry name" value="N_methyl_site"/>
</dbReference>
<comment type="caution">
    <text evidence="2">The sequence shown here is derived from an EMBL/GenBank/DDBJ whole genome shotgun (WGS) entry which is preliminary data.</text>
</comment>
<dbReference type="EMBL" id="QZJW01000008">
    <property type="protein sequence ID" value="RJO61879.1"/>
    <property type="molecule type" value="Genomic_DNA"/>
</dbReference>
<proteinExistence type="predicted"/>
<evidence type="ECO:0000256" key="1">
    <source>
        <dbReference type="SAM" id="Phobius"/>
    </source>
</evidence>
<keyword evidence="1" id="KW-1133">Transmembrane helix</keyword>
<dbReference type="PROSITE" id="PS00409">
    <property type="entry name" value="PROKAR_NTER_METHYL"/>
    <property type="match status" value="1"/>
</dbReference>
<keyword evidence="1" id="KW-0812">Transmembrane</keyword>
<keyword evidence="1" id="KW-0472">Membrane</keyword>
<name>A0A419DFH5_9BACT</name>
<dbReference type="AlphaFoldDB" id="A0A419DFH5"/>
<gene>
    <name evidence="2" type="ORF">C4544_01660</name>
</gene>